<reference evidence="1 2" key="1">
    <citation type="journal article" date="2019" name="Commun. Biol.">
        <title>The bagworm genome reveals a unique fibroin gene that provides high tensile strength.</title>
        <authorList>
            <person name="Kono N."/>
            <person name="Nakamura H."/>
            <person name="Ohtoshi R."/>
            <person name="Tomita M."/>
            <person name="Numata K."/>
            <person name="Arakawa K."/>
        </authorList>
    </citation>
    <scope>NUCLEOTIDE SEQUENCE [LARGE SCALE GENOMIC DNA]</scope>
</reference>
<gene>
    <name evidence="1" type="ORF">EVAR_79960_1</name>
</gene>
<sequence>MMAQRSHDRLYSTTHETAAAKVATKALKWPKIGTRQRRRKGRGVLNLRITSLKSNSERQNFAEVYTPPVPSTLSGSGNYYMLIWMASSKTVFCHLLGVHILCIF</sequence>
<evidence type="ECO:0000313" key="1">
    <source>
        <dbReference type="EMBL" id="GBP69725.1"/>
    </source>
</evidence>
<keyword evidence="2" id="KW-1185">Reference proteome</keyword>
<comment type="caution">
    <text evidence="1">The sequence shown here is derived from an EMBL/GenBank/DDBJ whole genome shotgun (WGS) entry which is preliminary data.</text>
</comment>
<protein>
    <submittedName>
        <fullName evidence="1">Uncharacterized protein</fullName>
    </submittedName>
</protein>
<organism evidence="1 2">
    <name type="scientific">Eumeta variegata</name>
    <name type="common">Bagworm moth</name>
    <name type="synonym">Eumeta japonica</name>
    <dbReference type="NCBI Taxonomy" id="151549"/>
    <lineage>
        <taxon>Eukaryota</taxon>
        <taxon>Metazoa</taxon>
        <taxon>Ecdysozoa</taxon>
        <taxon>Arthropoda</taxon>
        <taxon>Hexapoda</taxon>
        <taxon>Insecta</taxon>
        <taxon>Pterygota</taxon>
        <taxon>Neoptera</taxon>
        <taxon>Endopterygota</taxon>
        <taxon>Lepidoptera</taxon>
        <taxon>Glossata</taxon>
        <taxon>Ditrysia</taxon>
        <taxon>Tineoidea</taxon>
        <taxon>Psychidae</taxon>
        <taxon>Oiketicinae</taxon>
        <taxon>Eumeta</taxon>
    </lineage>
</organism>
<name>A0A4C1Y5P5_EUMVA</name>
<dbReference type="EMBL" id="BGZK01001050">
    <property type="protein sequence ID" value="GBP69725.1"/>
    <property type="molecule type" value="Genomic_DNA"/>
</dbReference>
<evidence type="ECO:0000313" key="2">
    <source>
        <dbReference type="Proteomes" id="UP000299102"/>
    </source>
</evidence>
<dbReference type="AlphaFoldDB" id="A0A4C1Y5P5"/>
<accession>A0A4C1Y5P5</accession>
<dbReference type="Proteomes" id="UP000299102">
    <property type="component" value="Unassembled WGS sequence"/>
</dbReference>
<proteinExistence type="predicted"/>